<gene>
    <name evidence="5" type="ORF">KTS37_00950</name>
</gene>
<dbReference type="PANTHER" id="PTHR42970:SF1">
    <property type="entry name" value="PECTATE LYASE C-RELATED"/>
    <property type="match status" value="1"/>
</dbReference>
<dbReference type="Gene3D" id="2.160.20.10">
    <property type="entry name" value="Single-stranded right-handed beta-helix, Pectin lyase-like"/>
    <property type="match status" value="1"/>
</dbReference>
<evidence type="ECO:0000256" key="1">
    <source>
        <dbReference type="ARBA" id="ARBA00022723"/>
    </source>
</evidence>
<keyword evidence="2" id="KW-0325">Glycoprotein</keyword>
<feature type="region of interest" description="Disordered" evidence="3">
    <location>
        <begin position="69"/>
        <end position="105"/>
    </location>
</feature>
<dbReference type="Gene3D" id="2.60.120.200">
    <property type="match status" value="1"/>
</dbReference>
<name>A0AA41KDY9_9EURY</name>
<proteinExistence type="predicted"/>
<sequence>MTGSPPAVTIDGGGSDVWGTEDQCHYYYEQVSGSFDVTVHVDDIEDTGDWAKAGILVRESLAPDAKNAMIRHTPDNESSVQWRPDTGGETNSTTQSDIGNGTSDGDWIRLVRENDAIVGYGSTDGSDWARVCRLPSSRIEFSDETYVGLAVSSFDWGTLCSATFDELSGLSPEKNQDIGNVNPAGSVSTSGGSETPTETEPDDTETPTETEPDDDGEPIDSGTYRVRNENSGKALTVENGSEENRASLIQQPYQGRPSQQWTVESLDDGSYRLTPTHSGKAADLNKGRETNGANIVQWDWHGSDNQRWNIEAVGGDVYRIRSVHSGKVMAVSDGSEDDGANVHQMGWHDTASQRWRFDGDTSEPATEEPTETPIQETSQFGLDSGFADPAPWLDDSVSVRTVTEPTRSAVESAIGGSGPRVVVFETSGTIDLGGIPLKITVDDCWVAGQTAPSPGITFINGRVQISADNCVLQHIRSRIGPAPNGDIQGNDSVNTAYDTHNNVIDHVSASWGTDECMSVGYKTSETTFTNNLVYEGLYGPYGDHTDHHYATLVGNDADDVTLAGNVWAKCRRRMPRLKTGSSTAVVNNLAYFFDGGSNMDGDTEASFVGNRYIGQIDTGDRVFEGGNAYMEDNTVTEPPLDSDTPKYSGNELDSRPLWPDGLDAMSSSAVEAHNLANAGARPADRTANDQRIVTEIRERAGNDRLDSPYDYWIADHNDVGGYPDLPENTHSLTVPDSGLREWLDAWAKAVEDPNASPP</sequence>
<dbReference type="RefSeq" id="WP_162412355.1">
    <property type="nucleotide sequence ID" value="NZ_JAHQXE010000001.1"/>
</dbReference>
<evidence type="ECO:0000256" key="3">
    <source>
        <dbReference type="SAM" id="MobiDB-lite"/>
    </source>
</evidence>
<evidence type="ECO:0000259" key="4">
    <source>
        <dbReference type="SMART" id="SM00458"/>
    </source>
</evidence>
<dbReference type="InterPro" id="IPR012334">
    <property type="entry name" value="Pectin_lyas_fold"/>
</dbReference>
<feature type="region of interest" description="Disordered" evidence="3">
    <location>
        <begin position="171"/>
        <end position="244"/>
    </location>
</feature>
<organism evidence="5 6">
    <name type="scientific">Haloarcula salina</name>
    <dbReference type="NCBI Taxonomy" id="1429914"/>
    <lineage>
        <taxon>Archaea</taxon>
        <taxon>Methanobacteriati</taxon>
        <taxon>Methanobacteriota</taxon>
        <taxon>Stenosarchaea group</taxon>
        <taxon>Halobacteria</taxon>
        <taxon>Halobacteriales</taxon>
        <taxon>Haloarculaceae</taxon>
        <taxon>Haloarcula</taxon>
    </lineage>
</organism>
<dbReference type="AlphaFoldDB" id="A0AA41KDY9"/>
<feature type="region of interest" description="Disordered" evidence="3">
    <location>
        <begin position="630"/>
        <end position="663"/>
    </location>
</feature>
<dbReference type="GO" id="GO:0046872">
    <property type="term" value="F:metal ion binding"/>
    <property type="evidence" value="ECO:0007669"/>
    <property type="project" value="UniProtKB-KW"/>
</dbReference>
<dbReference type="EMBL" id="JAHQXE010000001">
    <property type="protein sequence ID" value="MBV0900342.1"/>
    <property type="molecule type" value="Genomic_DNA"/>
</dbReference>
<dbReference type="Proteomes" id="UP001166304">
    <property type="component" value="Unassembled WGS sequence"/>
</dbReference>
<evidence type="ECO:0000313" key="5">
    <source>
        <dbReference type="EMBL" id="MBV0900342.1"/>
    </source>
</evidence>
<dbReference type="InterPro" id="IPR035992">
    <property type="entry name" value="Ricin_B-like_lectins"/>
</dbReference>
<feature type="compositionally biased region" description="Acidic residues" evidence="3">
    <location>
        <begin position="197"/>
        <end position="218"/>
    </location>
</feature>
<feature type="domain" description="Ricin B lectin" evidence="4">
    <location>
        <begin position="221"/>
        <end position="358"/>
    </location>
</feature>
<dbReference type="PROSITE" id="PS50231">
    <property type="entry name" value="RICIN_B_LECTIN"/>
    <property type="match status" value="1"/>
</dbReference>
<comment type="caution">
    <text evidence="5">The sequence shown here is derived from an EMBL/GenBank/DDBJ whole genome shotgun (WGS) entry which is preliminary data.</text>
</comment>
<accession>A0AA41KDY9</accession>
<evidence type="ECO:0000313" key="6">
    <source>
        <dbReference type="Proteomes" id="UP001166304"/>
    </source>
</evidence>
<feature type="compositionally biased region" description="Polar residues" evidence="3">
    <location>
        <begin position="177"/>
        <end position="187"/>
    </location>
</feature>
<dbReference type="Gene3D" id="2.80.10.50">
    <property type="match status" value="3"/>
</dbReference>
<dbReference type="PANTHER" id="PTHR42970">
    <property type="entry name" value="PECTATE LYASE C-RELATED"/>
    <property type="match status" value="1"/>
</dbReference>
<dbReference type="SUPFAM" id="SSF51126">
    <property type="entry name" value="Pectin lyase-like"/>
    <property type="match status" value="1"/>
</dbReference>
<dbReference type="SMART" id="SM00458">
    <property type="entry name" value="RICIN"/>
    <property type="match status" value="1"/>
</dbReference>
<evidence type="ECO:0000256" key="2">
    <source>
        <dbReference type="ARBA" id="ARBA00023180"/>
    </source>
</evidence>
<feature type="region of interest" description="Disordered" evidence="3">
    <location>
        <begin position="356"/>
        <end position="385"/>
    </location>
</feature>
<dbReference type="InterPro" id="IPR011050">
    <property type="entry name" value="Pectin_lyase_fold/virulence"/>
</dbReference>
<feature type="compositionally biased region" description="Polar residues" evidence="3">
    <location>
        <begin position="88"/>
        <end position="103"/>
    </location>
</feature>
<dbReference type="InterPro" id="IPR000772">
    <property type="entry name" value="Ricin_B_lectin"/>
</dbReference>
<dbReference type="Pfam" id="PF14200">
    <property type="entry name" value="RicinB_lectin_2"/>
    <property type="match status" value="2"/>
</dbReference>
<dbReference type="CDD" id="cd00161">
    <property type="entry name" value="beta-trefoil_Ricin-like"/>
    <property type="match status" value="1"/>
</dbReference>
<dbReference type="InterPro" id="IPR052063">
    <property type="entry name" value="Polysaccharide_Lyase_1"/>
</dbReference>
<reference evidence="5" key="1">
    <citation type="submission" date="2021-06" db="EMBL/GenBank/DDBJ databases">
        <title>New haloarchaea isolates fom saline soil.</title>
        <authorList>
            <person name="Duran-Viseras A."/>
            <person name="Sanchez-Porro C.S."/>
            <person name="Ventosa A."/>
        </authorList>
    </citation>
    <scope>NUCLEOTIDE SEQUENCE</scope>
    <source>
        <strain evidence="5">JCM 18369</strain>
    </source>
</reference>
<dbReference type="SUPFAM" id="SSF50370">
    <property type="entry name" value="Ricin B-like lectins"/>
    <property type="match status" value="1"/>
</dbReference>
<protein>
    <submittedName>
        <fullName evidence="5">RICIN domain-containing protein</fullName>
    </submittedName>
</protein>
<keyword evidence="1" id="KW-0479">Metal-binding</keyword>
<keyword evidence="6" id="KW-1185">Reference proteome</keyword>